<comment type="activity regulation">
    <text evidence="10">Activated by threonine and tyrosine phosphorylation.</text>
</comment>
<evidence type="ECO:0000256" key="6">
    <source>
        <dbReference type="ARBA" id="ARBA00022741"/>
    </source>
</evidence>
<dbReference type="PROSITE" id="PS00108">
    <property type="entry name" value="PROTEIN_KINASE_ST"/>
    <property type="match status" value="1"/>
</dbReference>
<dbReference type="GO" id="GO:0004707">
    <property type="term" value="F:MAP kinase activity"/>
    <property type="evidence" value="ECO:0007669"/>
    <property type="project" value="UniProtKB-EC"/>
</dbReference>
<comment type="caution">
    <text evidence="13">The sequence shown here is derived from an EMBL/GenBank/DDBJ whole genome shotgun (WGS) entry which is preliminary data.</text>
</comment>
<feature type="region of interest" description="Disordered" evidence="11">
    <location>
        <begin position="1"/>
        <end position="70"/>
    </location>
</feature>
<name>A0ABD3PM30_9STRA</name>
<feature type="compositionally biased region" description="Polar residues" evidence="11">
    <location>
        <begin position="1"/>
        <end position="24"/>
    </location>
</feature>
<evidence type="ECO:0000256" key="3">
    <source>
        <dbReference type="ARBA" id="ARBA00022527"/>
    </source>
</evidence>
<keyword evidence="4" id="KW-0597">Phosphoprotein</keyword>
<comment type="catalytic activity">
    <reaction evidence="10">
        <text>L-threonyl-[protein] + ATP = O-phospho-L-threonyl-[protein] + ADP + H(+)</text>
        <dbReference type="Rhea" id="RHEA:46608"/>
        <dbReference type="Rhea" id="RHEA-COMP:11060"/>
        <dbReference type="Rhea" id="RHEA-COMP:11605"/>
        <dbReference type="ChEBI" id="CHEBI:15378"/>
        <dbReference type="ChEBI" id="CHEBI:30013"/>
        <dbReference type="ChEBI" id="CHEBI:30616"/>
        <dbReference type="ChEBI" id="CHEBI:61977"/>
        <dbReference type="ChEBI" id="CHEBI:456216"/>
        <dbReference type="EC" id="2.7.11.24"/>
    </reaction>
</comment>
<gene>
    <name evidence="13" type="ORF">HJC23_002818</name>
</gene>
<evidence type="ECO:0000256" key="8">
    <source>
        <dbReference type="ARBA" id="ARBA00022840"/>
    </source>
</evidence>
<sequence length="523" mass="60297">MSSNYTNFSSMPHASKQYTHNPNQHQHGHPVKHHHHGHHHTSYHAHSRMPQDHRNDYETVRGSGSYESRTGTAIIKNRSHEMKDDHSIATATTAAFTSHAGSHSYSMDDGSVASEYGTEVFMNRTPGSQGSYARFKSTTPYSAHTFKAGNHTFTVDSKYAFNRVIGSGAYGVVISAHDTQLNIKVAIKMVPRAFQDEIDAKRILREIKLLKHLKHENIVGIVDMMPPMYRYVDDFNDVYIVTELMETDLYRIIYSKQSLSIDHVQYFIYQVLRALKYIHSANVLHRDLKPSNLLVNSNCDLKVCDFGLARGVFDSEQMNEGKRPLLTEYVVTRWYRAPEIMLACHEYDKPVDVWSTGCILAELLARKPYFPGEDYIDQLTLITGKLGKLPEEDLDFVTSEKARRFMRKLPNKPVVPLSQQFPNTPPECLDLLSKMLQIHPRKRITVQEALEHPFMAQLHSDEDEPVAERPFDFSFEDEKLHRIRLQELIWEEVGDFRPMCLPVPPRRDGTRPPSRRPQRLHYI</sequence>
<evidence type="ECO:0000256" key="5">
    <source>
        <dbReference type="ARBA" id="ARBA00022679"/>
    </source>
</evidence>
<feature type="compositionally biased region" description="Basic residues" evidence="11">
    <location>
        <begin position="26"/>
        <end position="47"/>
    </location>
</feature>
<dbReference type="InterPro" id="IPR008271">
    <property type="entry name" value="Ser/Thr_kinase_AS"/>
</dbReference>
<feature type="domain" description="Protein kinase" evidence="12">
    <location>
        <begin position="159"/>
        <end position="455"/>
    </location>
</feature>
<dbReference type="PROSITE" id="PS50011">
    <property type="entry name" value="PROTEIN_KINASE_DOM"/>
    <property type="match status" value="1"/>
</dbReference>
<dbReference type="FunFam" id="1.10.510.10:FF:000013">
    <property type="entry name" value="Mitogen-activated protein kinase"/>
    <property type="match status" value="1"/>
</dbReference>
<protein>
    <recommendedName>
        <fullName evidence="2 10">Mitogen-activated protein kinase</fullName>
        <ecNumber evidence="2 10">2.7.11.24</ecNumber>
    </recommendedName>
</protein>
<keyword evidence="5 10" id="KW-0808">Transferase</keyword>
<evidence type="ECO:0000313" key="14">
    <source>
        <dbReference type="Proteomes" id="UP001516023"/>
    </source>
</evidence>
<dbReference type="InterPro" id="IPR050117">
    <property type="entry name" value="MAPK"/>
</dbReference>
<evidence type="ECO:0000256" key="7">
    <source>
        <dbReference type="ARBA" id="ARBA00022777"/>
    </source>
</evidence>
<dbReference type="InterPro" id="IPR000719">
    <property type="entry name" value="Prot_kinase_dom"/>
</dbReference>
<dbReference type="InterPro" id="IPR003527">
    <property type="entry name" value="MAP_kinase_CS"/>
</dbReference>
<comment type="similarity">
    <text evidence="10">Belongs to the protein kinase superfamily. Ser/Thr protein kinase family. MAP kinase subfamily.</text>
</comment>
<proteinExistence type="inferred from homology"/>
<dbReference type="EC" id="2.7.11.24" evidence="2 10"/>
<keyword evidence="14" id="KW-1185">Reference proteome</keyword>
<evidence type="ECO:0000259" key="12">
    <source>
        <dbReference type="PROSITE" id="PS50011"/>
    </source>
</evidence>
<dbReference type="SUPFAM" id="SSF56112">
    <property type="entry name" value="Protein kinase-like (PK-like)"/>
    <property type="match status" value="1"/>
</dbReference>
<feature type="region of interest" description="Disordered" evidence="11">
    <location>
        <begin position="501"/>
        <end position="523"/>
    </location>
</feature>
<feature type="compositionally biased region" description="Basic residues" evidence="11">
    <location>
        <begin position="513"/>
        <end position="523"/>
    </location>
</feature>
<dbReference type="GO" id="GO:0005524">
    <property type="term" value="F:ATP binding"/>
    <property type="evidence" value="ECO:0007669"/>
    <property type="project" value="UniProtKB-UniRule"/>
</dbReference>
<accession>A0ABD3PM30</accession>
<dbReference type="SMART" id="SM00220">
    <property type="entry name" value="S_TKc"/>
    <property type="match status" value="1"/>
</dbReference>
<keyword evidence="8 9" id="KW-0067">ATP-binding</keyword>
<evidence type="ECO:0000256" key="4">
    <source>
        <dbReference type="ARBA" id="ARBA00022553"/>
    </source>
</evidence>
<dbReference type="Gene3D" id="3.30.200.20">
    <property type="entry name" value="Phosphorylase Kinase, domain 1"/>
    <property type="match status" value="1"/>
</dbReference>
<evidence type="ECO:0000256" key="1">
    <source>
        <dbReference type="ARBA" id="ARBA00001946"/>
    </source>
</evidence>
<keyword evidence="7 10" id="KW-0418">Kinase</keyword>
<feature type="binding site" evidence="9">
    <location>
        <position position="188"/>
    </location>
    <ligand>
        <name>ATP</name>
        <dbReference type="ChEBI" id="CHEBI:30616"/>
    </ligand>
</feature>
<organism evidence="13 14">
    <name type="scientific">Cyclotella cryptica</name>
    <dbReference type="NCBI Taxonomy" id="29204"/>
    <lineage>
        <taxon>Eukaryota</taxon>
        <taxon>Sar</taxon>
        <taxon>Stramenopiles</taxon>
        <taxon>Ochrophyta</taxon>
        <taxon>Bacillariophyta</taxon>
        <taxon>Coscinodiscophyceae</taxon>
        <taxon>Thalassiosirophycidae</taxon>
        <taxon>Stephanodiscales</taxon>
        <taxon>Stephanodiscaceae</taxon>
        <taxon>Cyclotella</taxon>
    </lineage>
</organism>
<evidence type="ECO:0000256" key="11">
    <source>
        <dbReference type="SAM" id="MobiDB-lite"/>
    </source>
</evidence>
<dbReference type="InterPro" id="IPR011009">
    <property type="entry name" value="Kinase-like_dom_sf"/>
</dbReference>
<keyword evidence="3 10" id="KW-0723">Serine/threonine-protein kinase</keyword>
<dbReference type="InterPro" id="IPR017441">
    <property type="entry name" value="Protein_kinase_ATP_BS"/>
</dbReference>
<evidence type="ECO:0000256" key="9">
    <source>
        <dbReference type="PROSITE-ProRule" id="PRU10141"/>
    </source>
</evidence>
<feature type="compositionally biased region" description="Basic and acidic residues" evidence="11">
    <location>
        <begin position="49"/>
        <end position="59"/>
    </location>
</feature>
<reference evidence="13 14" key="1">
    <citation type="journal article" date="2020" name="G3 (Bethesda)">
        <title>Improved Reference Genome for Cyclotella cryptica CCMP332, a Model for Cell Wall Morphogenesis, Salinity Adaptation, and Lipid Production in Diatoms (Bacillariophyta).</title>
        <authorList>
            <person name="Roberts W.R."/>
            <person name="Downey K.M."/>
            <person name="Ruck E.C."/>
            <person name="Traller J.C."/>
            <person name="Alverson A.J."/>
        </authorList>
    </citation>
    <scope>NUCLEOTIDE SEQUENCE [LARGE SCALE GENOMIC DNA]</scope>
    <source>
        <strain evidence="13 14">CCMP332</strain>
    </source>
</reference>
<dbReference type="PANTHER" id="PTHR24055">
    <property type="entry name" value="MITOGEN-ACTIVATED PROTEIN KINASE"/>
    <property type="match status" value="1"/>
</dbReference>
<dbReference type="Pfam" id="PF00069">
    <property type="entry name" value="Pkinase"/>
    <property type="match status" value="1"/>
</dbReference>
<keyword evidence="6 9" id="KW-0547">Nucleotide-binding</keyword>
<dbReference type="EMBL" id="JABMIG020000144">
    <property type="protein sequence ID" value="KAL3789233.1"/>
    <property type="molecule type" value="Genomic_DNA"/>
</dbReference>
<evidence type="ECO:0000256" key="10">
    <source>
        <dbReference type="RuleBase" id="RU361165"/>
    </source>
</evidence>
<dbReference type="CDD" id="cd07834">
    <property type="entry name" value="STKc_MAPK"/>
    <property type="match status" value="1"/>
</dbReference>
<dbReference type="PROSITE" id="PS00107">
    <property type="entry name" value="PROTEIN_KINASE_ATP"/>
    <property type="match status" value="1"/>
</dbReference>
<dbReference type="AlphaFoldDB" id="A0ABD3PM30"/>
<dbReference type="Proteomes" id="UP001516023">
    <property type="component" value="Unassembled WGS sequence"/>
</dbReference>
<evidence type="ECO:0000313" key="13">
    <source>
        <dbReference type="EMBL" id="KAL3789233.1"/>
    </source>
</evidence>
<dbReference type="Gene3D" id="1.10.510.10">
    <property type="entry name" value="Transferase(Phosphotransferase) domain 1"/>
    <property type="match status" value="1"/>
</dbReference>
<keyword evidence="10" id="KW-0460">Magnesium</keyword>
<evidence type="ECO:0000256" key="2">
    <source>
        <dbReference type="ARBA" id="ARBA00012411"/>
    </source>
</evidence>
<dbReference type="PROSITE" id="PS01351">
    <property type="entry name" value="MAPK"/>
    <property type="match status" value="1"/>
</dbReference>
<dbReference type="FunFam" id="3.30.200.20:FF:000028">
    <property type="entry name" value="Mitogen-activated protein kinase"/>
    <property type="match status" value="1"/>
</dbReference>
<comment type="cofactor">
    <cofactor evidence="1 10">
        <name>Mg(2+)</name>
        <dbReference type="ChEBI" id="CHEBI:18420"/>
    </cofactor>
</comment>